<dbReference type="InterPro" id="IPR002123">
    <property type="entry name" value="Plipid/glycerol_acylTrfase"/>
</dbReference>
<evidence type="ECO:0000256" key="2">
    <source>
        <dbReference type="ARBA" id="ARBA00010524"/>
    </source>
</evidence>
<evidence type="ECO:0000259" key="13">
    <source>
        <dbReference type="SMART" id="SM00563"/>
    </source>
</evidence>
<dbReference type="GO" id="GO:0008374">
    <property type="term" value="F:O-acyltransferase activity"/>
    <property type="evidence" value="ECO:0007669"/>
    <property type="project" value="TreeGrafter"/>
</dbReference>
<dbReference type="Proteomes" id="UP001485043">
    <property type="component" value="Unassembled WGS sequence"/>
</dbReference>
<evidence type="ECO:0000256" key="12">
    <source>
        <dbReference type="RuleBase" id="RU365062"/>
    </source>
</evidence>
<sequence length="470" mass="51911">MQQAVAALKGQKEIYKRFKDSLLDQKAVDLEESSALFQQAKERVLLHLKSKNGYRQRVDPRGALTRLRQQLSEAGTSLREAKDCRTEKFRSAYQAVKSRRRAQALPEALDEAKVLGQNGLFRGLVLAGVGGACKLFLHGLSDTQITGAENLQQALERPTGQALVTVSNHVAAADDPVLTAALLPAKYLLNQSAIRWTMCATDRCFTSPTMIPFFRAAKVLPIERGAGMEQVGMRKAEEVLGQGDWVHIFPEGTRSQDGRIGPARRGVARLISSCEHAPLVVPFVHSGFDKVFPHKAKLPRPGQSVKILVGKALNFEDLTAKARQHDWSEETLQSAIAARVGQALCSLKAQLDGVPISAVMNANHELDPQALRPLIVEEADCLQHSWIRDRWQPAMPHQPWAPQSQAASTLDLACRAISWSTLTGKLGLTGILQSRPTSLSSSFMQQLREKRSEWKQDIGQCLWPSYRLAL</sequence>
<comment type="catalytic activity">
    <reaction evidence="11">
        <text>1'-[1,2-diacyl-sn-glycero-3-phospho],3'-[1-acyl-sn-glycero-3-phospho]-glycerol + a 1,2-diacyl-sn-glycero-3-phosphocholine = a cardiolipin + a 1-acyl-sn-glycero-3-phosphocholine</text>
        <dbReference type="Rhea" id="RHEA:33731"/>
        <dbReference type="ChEBI" id="CHEBI:57643"/>
        <dbReference type="ChEBI" id="CHEBI:58168"/>
        <dbReference type="ChEBI" id="CHEBI:62237"/>
        <dbReference type="ChEBI" id="CHEBI:64743"/>
    </reaction>
    <physiologicalReaction direction="left-to-right" evidence="11">
        <dbReference type="Rhea" id="RHEA:33732"/>
    </physiologicalReaction>
    <physiologicalReaction direction="right-to-left" evidence="11">
        <dbReference type="Rhea" id="RHEA:33733"/>
    </physiologicalReaction>
</comment>
<keyword evidence="7" id="KW-0496">Mitochondrion</keyword>
<comment type="similarity">
    <text evidence="2 12">Belongs to the taffazin family.</text>
</comment>
<dbReference type="AlphaFoldDB" id="A0AAW1T873"/>
<evidence type="ECO:0000256" key="6">
    <source>
        <dbReference type="ARBA" id="ARBA00023098"/>
    </source>
</evidence>
<organism evidence="14 15">
    <name type="scientific">Apatococcus fuscideae</name>
    <dbReference type="NCBI Taxonomy" id="2026836"/>
    <lineage>
        <taxon>Eukaryota</taxon>
        <taxon>Viridiplantae</taxon>
        <taxon>Chlorophyta</taxon>
        <taxon>core chlorophytes</taxon>
        <taxon>Trebouxiophyceae</taxon>
        <taxon>Chlorellales</taxon>
        <taxon>Chlorellaceae</taxon>
        <taxon>Apatococcus</taxon>
    </lineage>
</organism>
<evidence type="ECO:0000256" key="1">
    <source>
        <dbReference type="ARBA" id="ARBA00004137"/>
    </source>
</evidence>
<evidence type="ECO:0000256" key="4">
    <source>
        <dbReference type="ARBA" id="ARBA00022787"/>
    </source>
</evidence>
<protein>
    <recommendedName>
        <fullName evidence="12">Tafazzin family protein</fullName>
    </recommendedName>
</protein>
<dbReference type="SUPFAM" id="SSF69593">
    <property type="entry name" value="Glycerol-3-phosphate (1)-acyltransferase"/>
    <property type="match status" value="1"/>
</dbReference>
<keyword evidence="15" id="KW-1185">Reference proteome</keyword>
<comment type="subcellular location">
    <subcellularLocation>
        <location evidence="1">Mitochondrion inner membrane</location>
        <topology evidence="1">Peripheral membrane protein</topology>
        <orientation evidence="1">Intermembrane side</orientation>
    </subcellularLocation>
    <subcellularLocation>
        <location evidence="10">Mitochondrion outer membrane</location>
        <topology evidence="10">Peripheral membrane protein</topology>
        <orientation evidence="10">Intermembrane side</orientation>
    </subcellularLocation>
</comment>
<evidence type="ECO:0000256" key="9">
    <source>
        <dbReference type="ARBA" id="ARBA00023315"/>
    </source>
</evidence>
<evidence type="ECO:0000313" key="15">
    <source>
        <dbReference type="Proteomes" id="UP001485043"/>
    </source>
</evidence>
<proteinExistence type="inferred from homology"/>
<feature type="domain" description="Phospholipid/glycerol acyltransferase" evidence="13">
    <location>
        <begin position="163"/>
        <end position="288"/>
    </location>
</feature>
<evidence type="ECO:0000256" key="5">
    <source>
        <dbReference type="ARBA" id="ARBA00022792"/>
    </source>
</evidence>
<dbReference type="CDD" id="cd07989">
    <property type="entry name" value="LPLAT_AGPAT-like"/>
    <property type="match status" value="1"/>
</dbReference>
<keyword evidence="8" id="KW-0472">Membrane</keyword>
<dbReference type="EMBL" id="JALJOV010000327">
    <property type="protein sequence ID" value="KAK9864659.1"/>
    <property type="molecule type" value="Genomic_DNA"/>
</dbReference>
<accession>A0AAW1T873</accession>
<evidence type="ECO:0000256" key="3">
    <source>
        <dbReference type="ARBA" id="ARBA00022679"/>
    </source>
</evidence>
<keyword evidence="5" id="KW-0999">Mitochondrion inner membrane</keyword>
<evidence type="ECO:0000256" key="10">
    <source>
        <dbReference type="ARBA" id="ARBA00024323"/>
    </source>
</evidence>
<evidence type="ECO:0000256" key="8">
    <source>
        <dbReference type="ARBA" id="ARBA00023136"/>
    </source>
</evidence>
<dbReference type="InterPro" id="IPR000872">
    <property type="entry name" value="Tafazzin"/>
</dbReference>
<dbReference type="GO" id="GO:0005743">
    <property type="term" value="C:mitochondrial inner membrane"/>
    <property type="evidence" value="ECO:0007669"/>
    <property type="project" value="UniProtKB-SubCell"/>
</dbReference>
<keyword evidence="9" id="KW-0012">Acyltransferase</keyword>
<name>A0AAW1T873_9CHLO</name>
<dbReference type="GO" id="GO:0006644">
    <property type="term" value="P:phospholipid metabolic process"/>
    <property type="evidence" value="ECO:0007669"/>
    <property type="project" value="InterPro"/>
</dbReference>
<dbReference type="GO" id="GO:0005741">
    <property type="term" value="C:mitochondrial outer membrane"/>
    <property type="evidence" value="ECO:0007669"/>
    <property type="project" value="UniProtKB-SubCell"/>
</dbReference>
<gene>
    <name evidence="14" type="ORF">WJX84_007186</name>
</gene>
<reference evidence="14 15" key="1">
    <citation type="journal article" date="2024" name="Nat. Commun.">
        <title>Phylogenomics reveals the evolutionary origins of lichenization in chlorophyte algae.</title>
        <authorList>
            <person name="Puginier C."/>
            <person name="Libourel C."/>
            <person name="Otte J."/>
            <person name="Skaloud P."/>
            <person name="Haon M."/>
            <person name="Grisel S."/>
            <person name="Petersen M."/>
            <person name="Berrin J.G."/>
            <person name="Delaux P.M."/>
            <person name="Dal Grande F."/>
            <person name="Keller J."/>
        </authorList>
    </citation>
    <scope>NUCLEOTIDE SEQUENCE [LARGE SCALE GENOMIC DNA]</scope>
    <source>
        <strain evidence="14 15">SAG 2523</strain>
    </source>
</reference>
<evidence type="ECO:0000256" key="11">
    <source>
        <dbReference type="ARBA" id="ARBA00047906"/>
    </source>
</evidence>
<evidence type="ECO:0000256" key="7">
    <source>
        <dbReference type="ARBA" id="ARBA00023128"/>
    </source>
</evidence>
<dbReference type="SMART" id="SM00563">
    <property type="entry name" value="PlsC"/>
    <property type="match status" value="1"/>
</dbReference>
<dbReference type="PANTHER" id="PTHR12497:SF0">
    <property type="entry name" value="TAFAZZIN"/>
    <property type="match status" value="1"/>
</dbReference>
<dbReference type="PANTHER" id="PTHR12497">
    <property type="entry name" value="TAZ PROTEIN TAFAZZIN"/>
    <property type="match status" value="1"/>
</dbReference>
<dbReference type="PRINTS" id="PR00979">
    <property type="entry name" value="TAFAZZIN"/>
</dbReference>
<dbReference type="Pfam" id="PF01553">
    <property type="entry name" value="Acyltransferase"/>
    <property type="match status" value="1"/>
</dbReference>
<keyword evidence="3" id="KW-0808">Transferase</keyword>
<evidence type="ECO:0000313" key="14">
    <source>
        <dbReference type="EMBL" id="KAK9864659.1"/>
    </source>
</evidence>
<comment type="caution">
    <text evidence="14">The sequence shown here is derived from an EMBL/GenBank/DDBJ whole genome shotgun (WGS) entry which is preliminary data.</text>
</comment>
<keyword evidence="6" id="KW-0443">Lipid metabolism</keyword>
<keyword evidence="4" id="KW-1000">Mitochondrion outer membrane</keyword>